<evidence type="ECO:0000256" key="2">
    <source>
        <dbReference type="ARBA" id="ARBA00023180"/>
    </source>
</evidence>
<dbReference type="Gene3D" id="3.40.50.1820">
    <property type="entry name" value="alpha/beta hydrolase"/>
    <property type="match status" value="1"/>
</dbReference>
<dbReference type="OrthoDB" id="3200163at2759"/>
<evidence type="ECO:0000259" key="3">
    <source>
        <dbReference type="Pfam" id="PF00135"/>
    </source>
</evidence>
<accession>E9FXS7</accession>
<dbReference type="InterPro" id="IPR051093">
    <property type="entry name" value="Neuroligin/BSAL"/>
</dbReference>
<dbReference type="InParanoid" id="E9FXS7"/>
<name>E9FXS7_DAPPU</name>
<reference evidence="4 5" key="1">
    <citation type="journal article" date="2011" name="Science">
        <title>The ecoresponsive genome of Daphnia pulex.</title>
        <authorList>
            <person name="Colbourne J.K."/>
            <person name="Pfrender M.E."/>
            <person name="Gilbert D."/>
            <person name="Thomas W.K."/>
            <person name="Tucker A."/>
            <person name="Oakley T.H."/>
            <person name="Tokishita S."/>
            <person name="Aerts A."/>
            <person name="Arnold G.J."/>
            <person name="Basu M.K."/>
            <person name="Bauer D.J."/>
            <person name="Caceres C.E."/>
            <person name="Carmel L."/>
            <person name="Casola C."/>
            <person name="Choi J.H."/>
            <person name="Detter J.C."/>
            <person name="Dong Q."/>
            <person name="Dusheyko S."/>
            <person name="Eads B.D."/>
            <person name="Frohlich T."/>
            <person name="Geiler-Samerotte K.A."/>
            <person name="Gerlach D."/>
            <person name="Hatcher P."/>
            <person name="Jogdeo S."/>
            <person name="Krijgsveld J."/>
            <person name="Kriventseva E.V."/>
            <person name="Kultz D."/>
            <person name="Laforsch C."/>
            <person name="Lindquist E."/>
            <person name="Lopez J."/>
            <person name="Manak J.R."/>
            <person name="Muller J."/>
            <person name="Pangilinan J."/>
            <person name="Patwardhan R.P."/>
            <person name="Pitluck S."/>
            <person name="Pritham E.J."/>
            <person name="Rechtsteiner A."/>
            <person name="Rho M."/>
            <person name="Rogozin I.B."/>
            <person name="Sakarya O."/>
            <person name="Salamov A."/>
            <person name="Schaack S."/>
            <person name="Shapiro H."/>
            <person name="Shiga Y."/>
            <person name="Skalitzky C."/>
            <person name="Smith Z."/>
            <person name="Souvorov A."/>
            <person name="Sung W."/>
            <person name="Tang Z."/>
            <person name="Tsuchiya D."/>
            <person name="Tu H."/>
            <person name="Vos H."/>
            <person name="Wang M."/>
            <person name="Wolf Y.I."/>
            <person name="Yamagata H."/>
            <person name="Yamada T."/>
            <person name="Ye Y."/>
            <person name="Shaw J.R."/>
            <person name="Andrews J."/>
            <person name="Crease T.J."/>
            <person name="Tang H."/>
            <person name="Lucas S.M."/>
            <person name="Robertson H.M."/>
            <person name="Bork P."/>
            <person name="Koonin E.V."/>
            <person name="Zdobnov E.M."/>
            <person name="Grigoriev I.V."/>
            <person name="Lynch M."/>
            <person name="Boore J.L."/>
        </authorList>
    </citation>
    <scope>NUCLEOTIDE SEQUENCE [LARGE SCALE GENOMIC DNA]</scope>
</reference>
<dbReference type="Pfam" id="PF00135">
    <property type="entry name" value="COesterase"/>
    <property type="match status" value="1"/>
</dbReference>
<gene>
    <name evidence="4" type="ORF">DAPPUDRAFT_234925</name>
</gene>
<dbReference type="HOGENOM" id="CLU_1653896_0_0_1"/>
<keyword evidence="2" id="KW-0325">Glycoprotein</keyword>
<dbReference type="eggNOG" id="KOG1516">
    <property type="taxonomic scope" value="Eukaryota"/>
</dbReference>
<dbReference type="PANTHER" id="PTHR43903">
    <property type="entry name" value="NEUROLIGIN"/>
    <property type="match status" value="1"/>
</dbReference>
<feature type="domain" description="Carboxylesterase type B" evidence="3">
    <location>
        <begin position="90"/>
        <end position="147"/>
    </location>
</feature>
<dbReference type="KEGG" id="dpx:DAPPUDRAFT_234925"/>
<evidence type="ECO:0000313" key="4">
    <source>
        <dbReference type="EMBL" id="EFX88149.1"/>
    </source>
</evidence>
<sequence length="160" mass="16306">MKPVRINDNGTFAGTKLLLLLICASITLQCFSVGMLGSASAASIPSTSAGPGRVVRTKHGNLRGLTLPGGAAQPQTTTTLPGGYRKSVGGSNNKNVEAFLGIPYAAPPVGSLRFLPPASPGPWTGIRSANALPLACPQQLPPLANRVDSVSQISNTSTST</sequence>
<dbReference type="SUPFAM" id="SSF53474">
    <property type="entry name" value="alpha/beta-Hydrolases"/>
    <property type="match status" value="1"/>
</dbReference>
<dbReference type="InterPro" id="IPR002018">
    <property type="entry name" value="CarbesteraseB"/>
</dbReference>
<keyword evidence="5" id="KW-1185">Reference proteome</keyword>
<proteinExistence type="inferred from homology"/>
<dbReference type="InterPro" id="IPR029058">
    <property type="entry name" value="AB_hydrolase_fold"/>
</dbReference>
<dbReference type="AlphaFoldDB" id="E9FXS7"/>
<evidence type="ECO:0000256" key="1">
    <source>
        <dbReference type="ARBA" id="ARBA00005964"/>
    </source>
</evidence>
<dbReference type="EMBL" id="GL732526">
    <property type="protein sequence ID" value="EFX88149.1"/>
    <property type="molecule type" value="Genomic_DNA"/>
</dbReference>
<protein>
    <recommendedName>
        <fullName evidence="3">Carboxylesterase type B domain-containing protein</fullName>
    </recommendedName>
</protein>
<comment type="similarity">
    <text evidence="1">Belongs to the type-B carboxylesterase/lipase family.</text>
</comment>
<evidence type="ECO:0000313" key="5">
    <source>
        <dbReference type="Proteomes" id="UP000000305"/>
    </source>
</evidence>
<dbReference type="Proteomes" id="UP000000305">
    <property type="component" value="Unassembled WGS sequence"/>
</dbReference>
<organism evidence="4 5">
    <name type="scientific">Daphnia pulex</name>
    <name type="common">Water flea</name>
    <dbReference type="NCBI Taxonomy" id="6669"/>
    <lineage>
        <taxon>Eukaryota</taxon>
        <taxon>Metazoa</taxon>
        <taxon>Ecdysozoa</taxon>
        <taxon>Arthropoda</taxon>
        <taxon>Crustacea</taxon>
        <taxon>Branchiopoda</taxon>
        <taxon>Diplostraca</taxon>
        <taxon>Cladocera</taxon>
        <taxon>Anomopoda</taxon>
        <taxon>Daphniidae</taxon>
        <taxon>Daphnia</taxon>
    </lineage>
</organism>